<dbReference type="EC" id="2.7.2.8" evidence="9"/>
<comment type="caution">
    <text evidence="11">The sequence shown here is derived from an EMBL/GenBank/DDBJ whole genome shotgun (WGS) entry which is preliminary data.</text>
</comment>
<organism evidence="11 12">
    <name type="scientific">Breznakia pachnodae</name>
    <dbReference type="NCBI Taxonomy" id="265178"/>
    <lineage>
        <taxon>Bacteria</taxon>
        <taxon>Bacillati</taxon>
        <taxon>Bacillota</taxon>
        <taxon>Erysipelotrichia</taxon>
        <taxon>Erysipelotrichales</taxon>
        <taxon>Erysipelotrichaceae</taxon>
        <taxon>Breznakia</taxon>
    </lineage>
</organism>
<keyword evidence="9" id="KW-0963">Cytoplasm</keyword>
<dbReference type="InterPro" id="IPR001057">
    <property type="entry name" value="Glu/AcGlu_kinase"/>
</dbReference>
<dbReference type="InterPro" id="IPR004662">
    <property type="entry name" value="AcgluKinase_fam"/>
</dbReference>
<name>A0ABU0DZI6_9FIRM</name>
<dbReference type="PANTHER" id="PTHR23342:SF0">
    <property type="entry name" value="N-ACETYLGLUTAMATE SYNTHASE, MITOCHONDRIAL"/>
    <property type="match status" value="1"/>
</dbReference>
<dbReference type="GO" id="GO:0003991">
    <property type="term" value="F:acetylglutamate kinase activity"/>
    <property type="evidence" value="ECO:0007669"/>
    <property type="project" value="UniProtKB-EC"/>
</dbReference>
<dbReference type="EMBL" id="JAUSUR010000001">
    <property type="protein sequence ID" value="MDQ0359955.1"/>
    <property type="molecule type" value="Genomic_DNA"/>
</dbReference>
<feature type="binding site" evidence="9">
    <location>
        <begin position="65"/>
        <end position="66"/>
    </location>
    <ligand>
        <name>substrate</name>
    </ligand>
</feature>
<gene>
    <name evidence="9" type="primary">argB</name>
    <name evidence="11" type="ORF">J2S15_000686</name>
</gene>
<feature type="domain" description="Aspartate/glutamate/uridylate kinase" evidence="10">
    <location>
        <begin position="25"/>
        <end position="263"/>
    </location>
</feature>
<dbReference type="InterPro" id="IPR041727">
    <property type="entry name" value="NAGK-C"/>
</dbReference>
<proteinExistence type="inferred from homology"/>
<evidence type="ECO:0000256" key="7">
    <source>
        <dbReference type="ARBA" id="ARBA00022840"/>
    </source>
</evidence>
<evidence type="ECO:0000256" key="1">
    <source>
        <dbReference type="ARBA" id="ARBA00004828"/>
    </source>
</evidence>
<evidence type="ECO:0000256" key="5">
    <source>
        <dbReference type="ARBA" id="ARBA00022741"/>
    </source>
</evidence>
<keyword evidence="5 9" id="KW-0547">Nucleotide-binding</keyword>
<protein>
    <recommendedName>
        <fullName evidence="9">Acetylglutamate kinase</fullName>
        <ecNumber evidence="9">2.7.2.8</ecNumber>
    </recommendedName>
    <alternativeName>
        <fullName evidence="9">N-acetyl-L-glutamate 5-phosphotransferase</fullName>
    </alternativeName>
    <alternativeName>
        <fullName evidence="9">NAG kinase</fullName>
        <shortName evidence="9">NAGK</shortName>
    </alternativeName>
</protein>
<evidence type="ECO:0000256" key="8">
    <source>
        <dbReference type="ARBA" id="ARBA00048141"/>
    </source>
</evidence>
<keyword evidence="6 9" id="KW-0418">Kinase</keyword>
<comment type="pathway">
    <text evidence="1 9">Amino-acid biosynthesis; L-arginine biosynthesis; N(2)-acetyl-L-ornithine from L-glutamate: step 2/4.</text>
</comment>
<evidence type="ECO:0000256" key="2">
    <source>
        <dbReference type="ARBA" id="ARBA00022571"/>
    </source>
</evidence>
<dbReference type="Pfam" id="PF00696">
    <property type="entry name" value="AA_kinase"/>
    <property type="match status" value="1"/>
</dbReference>
<evidence type="ECO:0000256" key="3">
    <source>
        <dbReference type="ARBA" id="ARBA00022605"/>
    </source>
</evidence>
<evidence type="ECO:0000256" key="6">
    <source>
        <dbReference type="ARBA" id="ARBA00022777"/>
    </source>
</evidence>
<dbReference type="PRINTS" id="PR00474">
    <property type="entry name" value="GLU5KINASE"/>
</dbReference>
<keyword evidence="4 9" id="KW-0808">Transferase</keyword>
<dbReference type="InterPro" id="IPR037528">
    <property type="entry name" value="ArgB"/>
</dbReference>
<dbReference type="SUPFAM" id="SSF53633">
    <property type="entry name" value="Carbamate kinase-like"/>
    <property type="match status" value="1"/>
</dbReference>
<comment type="catalytic activity">
    <reaction evidence="8 9">
        <text>N-acetyl-L-glutamate + ATP = N-acetyl-L-glutamyl 5-phosphate + ADP</text>
        <dbReference type="Rhea" id="RHEA:14629"/>
        <dbReference type="ChEBI" id="CHEBI:30616"/>
        <dbReference type="ChEBI" id="CHEBI:44337"/>
        <dbReference type="ChEBI" id="CHEBI:57936"/>
        <dbReference type="ChEBI" id="CHEBI:456216"/>
        <dbReference type="EC" id="2.7.2.8"/>
    </reaction>
</comment>
<comment type="subcellular location">
    <subcellularLocation>
        <location evidence="9">Cytoplasm</location>
    </subcellularLocation>
</comment>
<evidence type="ECO:0000256" key="9">
    <source>
        <dbReference type="HAMAP-Rule" id="MF_00082"/>
    </source>
</evidence>
<evidence type="ECO:0000313" key="12">
    <source>
        <dbReference type="Proteomes" id="UP001230220"/>
    </source>
</evidence>
<feature type="site" description="Transition state stabilizer" evidence="9">
    <location>
        <position position="30"/>
    </location>
</feature>
<dbReference type="PIRSF" id="PIRSF000728">
    <property type="entry name" value="NAGK"/>
    <property type="match status" value="1"/>
</dbReference>
<keyword evidence="7 9" id="KW-0067">ATP-binding</keyword>
<evidence type="ECO:0000259" key="10">
    <source>
        <dbReference type="Pfam" id="PF00696"/>
    </source>
</evidence>
<dbReference type="InterPro" id="IPR036393">
    <property type="entry name" value="AceGlu_kinase-like_sf"/>
</dbReference>
<evidence type="ECO:0000256" key="4">
    <source>
        <dbReference type="ARBA" id="ARBA00022679"/>
    </source>
</evidence>
<dbReference type="HAMAP" id="MF_00082">
    <property type="entry name" value="ArgB"/>
    <property type="match status" value="1"/>
</dbReference>
<sequence length="290" mass="31224">MMKDAIKEAEILSQALPYIQKYSHKIIVVKYGGNAMKNEELKHNVMTDIVLLSEIGIKVVLVHGGGPSINAMLDKVGIKPKFINGLRYTDKETMDVVQMVLAGQTNKELVSILNGKGAKAVGVCGSDASLIVAKKYESEDDLGYVGQVDQINPSLIYDLLDQHYIPVIASVGCDSEGNAYNINADIAASSIAQELGAENMVLVSDVPGILKDPKDETSLYSNISSDQIDELIESDYISGGMIPKVNCIKTALAGGVKKSCIIDGRIPHSLLIEILSKQGIGTLFTRKETL</sequence>
<comment type="similarity">
    <text evidence="9">Belongs to the acetylglutamate kinase family. ArgB subfamily.</text>
</comment>
<dbReference type="PANTHER" id="PTHR23342">
    <property type="entry name" value="N-ACETYLGLUTAMATE SYNTHASE"/>
    <property type="match status" value="1"/>
</dbReference>
<comment type="function">
    <text evidence="9">Catalyzes the ATP-dependent phosphorylation of N-acetyl-L-glutamate.</text>
</comment>
<dbReference type="Proteomes" id="UP001230220">
    <property type="component" value="Unassembled WGS sequence"/>
</dbReference>
<dbReference type="InterPro" id="IPR001048">
    <property type="entry name" value="Asp/Glu/Uridylate_kinase"/>
</dbReference>
<dbReference type="RefSeq" id="WP_307405502.1">
    <property type="nucleotide sequence ID" value="NZ_JAUSUR010000001.1"/>
</dbReference>
<reference evidence="11 12" key="1">
    <citation type="submission" date="2023-07" db="EMBL/GenBank/DDBJ databases">
        <title>Genomic Encyclopedia of Type Strains, Phase IV (KMG-IV): sequencing the most valuable type-strain genomes for metagenomic binning, comparative biology and taxonomic classification.</title>
        <authorList>
            <person name="Goeker M."/>
        </authorList>
    </citation>
    <scope>NUCLEOTIDE SEQUENCE [LARGE SCALE GENOMIC DNA]</scope>
    <source>
        <strain evidence="11 12">DSM 16784</strain>
    </source>
</reference>
<evidence type="ECO:0000313" key="11">
    <source>
        <dbReference type="EMBL" id="MDQ0359955.1"/>
    </source>
</evidence>
<dbReference type="NCBIfam" id="TIGR00761">
    <property type="entry name" value="argB"/>
    <property type="match status" value="1"/>
</dbReference>
<keyword evidence="3 9" id="KW-0028">Amino-acid biosynthesis</keyword>
<keyword evidence="2 9" id="KW-0055">Arginine biosynthesis</keyword>
<dbReference type="CDD" id="cd04250">
    <property type="entry name" value="AAK_NAGK-C"/>
    <property type="match status" value="1"/>
</dbReference>
<dbReference type="Gene3D" id="3.40.1160.10">
    <property type="entry name" value="Acetylglutamate kinase-like"/>
    <property type="match status" value="1"/>
</dbReference>
<keyword evidence="12" id="KW-1185">Reference proteome</keyword>
<feature type="binding site" evidence="9">
    <location>
        <position position="181"/>
    </location>
    <ligand>
        <name>substrate</name>
    </ligand>
</feature>
<accession>A0ABU0DZI6</accession>
<feature type="site" description="Transition state stabilizer" evidence="9">
    <location>
        <position position="244"/>
    </location>
</feature>
<feature type="binding site" evidence="9">
    <location>
        <position position="87"/>
    </location>
    <ligand>
        <name>substrate</name>
    </ligand>
</feature>